<feature type="compositionally biased region" description="Low complexity" evidence="13">
    <location>
        <begin position="146"/>
        <end position="155"/>
    </location>
</feature>
<keyword evidence="5" id="KW-0813">Transport</keyword>
<comment type="similarity">
    <text evidence="2">Belongs to the TIM16/PAM16 family.</text>
</comment>
<evidence type="ECO:0000256" key="12">
    <source>
        <dbReference type="ARBA" id="ARBA00031407"/>
    </source>
</evidence>
<gene>
    <name evidence="14" type="ORF">GFSPODELE1_LOCUS5971</name>
</gene>
<sequence length="175" mass="18396">MSAPKIIVQIAIAGAQILGKAFLAAGRQALANAKHTPDSVIGGDVAGLRSATSGSITDKLTREHRMTLDEARLILNVKKDDPAERISQHYHHLFKANSPPAADAKAAKPKPGTRPHAQSIYSHYLQSKVVRARERIEAELKAASGPASEASQTTTTPPPPSSSSSAPPPENGKSS</sequence>
<keyword evidence="15" id="KW-1185">Reference proteome</keyword>
<dbReference type="Proteomes" id="UP001497453">
    <property type="component" value="Chromosome 4"/>
</dbReference>
<organism evidence="14 15">
    <name type="scientific">Somion occarium</name>
    <dbReference type="NCBI Taxonomy" id="3059160"/>
    <lineage>
        <taxon>Eukaryota</taxon>
        <taxon>Fungi</taxon>
        <taxon>Dikarya</taxon>
        <taxon>Basidiomycota</taxon>
        <taxon>Agaricomycotina</taxon>
        <taxon>Agaricomycetes</taxon>
        <taxon>Polyporales</taxon>
        <taxon>Cerrenaceae</taxon>
        <taxon>Somion</taxon>
    </lineage>
</organism>
<evidence type="ECO:0000256" key="6">
    <source>
        <dbReference type="ARBA" id="ARBA00022792"/>
    </source>
</evidence>
<accession>A0ABP1DHK6</accession>
<keyword evidence="6" id="KW-0999">Mitochondrion inner membrane</keyword>
<evidence type="ECO:0000256" key="4">
    <source>
        <dbReference type="ARBA" id="ARBA00020721"/>
    </source>
</evidence>
<dbReference type="InterPro" id="IPR036869">
    <property type="entry name" value="J_dom_sf"/>
</dbReference>
<feature type="region of interest" description="Disordered" evidence="13">
    <location>
        <begin position="136"/>
        <end position="175"/>
    </location>
</feature>
<name>A0ABP1DHK6_9APHY</name>
<evidence type="ECO:0000256" key="1">
    <source>
        <dbReference type="ARBA" id="ARBA00004637"/>
    </source>
</evidence>
<dbReference type="PANTHER" id="PTHR12388:SF0">
    <property type="entry name" value="MITOCHONDRIAL IMPORT INNER MEMBRANE TRANSLOCASE SUBUNIT TIM16"/>
    <property type="match status" value="1"/>
</dbReference>
<comment type="subcellular location">
    <subcellularLocation>
        <location evidence="1">Mitochondrion inner membrane</location>
        <topology evidence="1">Peripheral membrane protein</topology>
    </subcellularLocation>
</comment>
<dbReference type="Pfam" id="PF03656">
    <property type="entry name" value="Pam16"/>
    <property type="match status" value="1"/>
</dbReference>
<reference evidence="15" key="1">
    <citation type="submission" date="2024-04" db="EMBL/GenBank/DDBJ databases">
        <authorList>
            <person name="Shaw F."/>
            <person name="Minotto A."/>
        </authorList>
    </citation>
    <scope>NUCLEOTIDE SEQUENCE [LARGE SCALE GENOMIC DNA]</scope>
</reference>
<evidence type="ECO:0000256" key="5">
    <source>
        <dbReference type="ARBA" id="ARBA00022448"/>
    </source>
</evidence>
<keyword evidence="7" id="KW-0653">Protein transport</keyword>
<evidence type="ECO:0000313" key="15">
    <source>
        <dbReference type="Proteomes" id="UP001497453"/>
    </source>
</evidence>
<feature type="region of interest" description="Disordered" evidence="13">
    <location>
        <begin position="93"/>
        <end position="121"/>
    </location>
</feature>
<dbReference type="Gene3D" id="1.10.287.110">
    <property type="entry name" value="DnaJ domain"/>
    <property type="match status" value="1"/>
</dbReference>
<protein>
    <recommendedName>
        <fullName evidence="4">Mitochondrial import inner membrane translocase subunit TIM16</fullName>
    </recommendedName>
    <alternativeName>
        <fullName evidence="3">Mitochondrial import inner membrane translocase subunit tim16</fullName>
    </alternativeName>
    <alternativeName>
        <fullName evidence="11 12">Presequence translocated-associated motor subunit PAM16</fullName>
    </alternativeName>
</protein>
<dbReference type="InterPro" id="IPR005341">
    <property type="entry name" value="Tim16"/>
</dbReference>
<proteinExistence type="inferred from homology"/>
<evidence type="ECO:0000256" key="3">
    <source>
        <dbReference type="ARBA" id="ARBA00013571"/>
    </source>
</evidence>
<evidence type="ECO:0000256" key="11">
    <source>
        <dbReference type="ARBA" id="ARBA00030422"/>
    </source>
</evidence>
<dbReference type="PANTHER" id="PTHR12388">
    <property type="entry name" value="MITOCHONDRIA ASSOCIATED GRANULOCYTE MACROPHAGE CSF SIGNALING MOLECULE"/>
    <property type="match status" value="1"/>
</dbReference>
<feature type="compositionally biased region" description="Pro residues" evidence="13">
    <location>
        <begin position="156"/>
        <end position="175"/>
    </location>
</feature>
<evidence type="ECO:0000256" key="7">
    <source>
        <dbReference type="ARBA" id="ARBA00022927"/>
    </source>
</evidence>
<evidence type="ECO:0000256" key="10">
    <source>
        <dbReference type="ARBA" id="ARBA00023136"/>
    </source>
</evidence>
<dbReference type="EMBL" id="OZ037947">
    <property type="protein sequence ID" value="CAL1706642.1"/>
    <property type="molecule type" value="Genomic_DNA"/>
</dbReference>
<evidence type="ECO:0000256" key="8">
    <source>
        <dbReference type="ARBA" id="ARBA00023010"/>
    </source>
</evidence>
<evidence type="ECO:0000313" key="14">
    <source>
        <dbReference type="EMBL" id="CAL1706642.1"/>
    </source>
</evidence>
<keyword evidence="9" id="KW-0496">Mitochondrion</keyword>
<evidence type="ECO:0000256" key="9">
    <source>
        <dbReference type="ARBA" id="ARBA00023128"/>
    </source>
</evidence>
<feature type="compositionally biased region" description="Low complexity" evidence="13">
    <location>
        <begin position="95"/>
        <end position="104"/>
    </location>
</feature>
<evidence type="ECO:0000256" key="13">
    <source>
        <dbReference type="SAM" id="MobiDB-lite"/>
    </source>
</evidence>
<keyword evidence="10" id="KW-0472">Membrane</keyword>
<keyword evidence="8" id="KW-0811">Translocation</keyword>
<evidence type="ECO:0000256" key="2">
    <source>
        <dbReference type="ARBA" id="ARBA00008817"/>
    </source>
</evidence>